<dbReference type="Pfam" id="PF08327">
    <property type="entry name" value="AHSA1"/>
    <property type="match status" value="1"/>
</dbReference>
<reference evidence="3 4" key="1">
    <citation type="submission" date="2018-01" db="EMBL/GenBank/DDBJ databases">
        <title>Successful Treatment of Persistent Burkholderia cepacia Bacteremia with Ceftazidime-Avibactam.</title>
        <authorList>
            <person name="Tamma P."/>
            <person name="Fan Y."/>
            <person name="Bergman Y."/>
            <person name="Sick-Samuels A."/>
            <person name="Hsu A."/>
            <person name="Timp W."/>
            <person name="Simner P."/>
        </authorList>
    </citation>
    <scope>NUCLEOTIDE SEQUENCE [LARGE SCALE GENOMIC DNA]</scope>
    <source>
        <strain evidence="3 4">170816</strain>
    </source>
</reference>
<feature type="domain" description="Activator of Hsp90 ATPase homologue 1/2-like C-terminal" evidence="2">
    <location>
        <begin position="35"/>
        <end position="160"/>
    </location>
</feature>
<organism evidence="3 4">
    <name type="scientific">Burkholderia contaminans</name>
    <dbReference type="NCBI Taxonomy" id="488447"/>
    <lineage>
        <taxon>Bacteria</taxon>
        <taxon>Pseudomonadati</taxon>
        <taxon>Pseudomonadota</taxon>
        <taxon>Betaproteobacteria</taxon>
        <taxon>Burkholderiales</taxon>
        <taxon>Burkholderiaceae</taxon>
        <taxon>Burkholderia</taxon>
        <taxon>Burkholderia cepacia complex</taxon>
    </lineage>
</organism>
<gene>
    <name evidence="3" type="ORF">C3743_04875</name>
</gene>
<dbReference type="InterPro" id="IPR023393">
    <property type="entry name" value="START-like_dom_sf"/>
</dbReference>
<accession>A0A2S5E3H2</accession>
<evidence type="ECO:0000313" key="3">
    <source>
        <dbReference type="EMBL" id="POZ85868.1"/>
    </source>
</evidence>
<dbReference type="SUPFAM" id="SSF55961">
    <property type="entry name" value="Bet v1-like"/>
    <property type="match status" value="1"/>
</dbReference>
<evidence type="ECO:0000313" key="4">
    <source>
        <dbReference type="Proteomes" id="UP000238655"/>
    </source>
</evidence>
<dbReference type="AlphaFoldDB" id="A0A2S5E3H2"/>
<sequence length="167" mass="18718">MTMDLPTTKCLRGLMSTTSDHLCDEPVERTIFVAAPIEILAASLAEPSRMAEWMGDDVMPVSVEHEGRAGGLIVVRGRQHVPFENRGRIVRWDPPRRFSWTHLSTLSNLPDEPASYTTLDFALEPACSGTTLSFTMHGFPTLVIRKHLVLYWAVTLDVIRRHAEGYA</sequence>
<dbReference type="Gene3D" id="3.30.530.20">
    <property type="match status" value="1"/>
</dbReference>
<dbReference type="InterPro" id="IPR013538">
    <property type="entry name" value="ASHA1/2-like_C"/>
</dbReference>
<dbReference type="Proteomes" id="UP000238655">
    <property type="component" value="Chromosome 2"/>
</dbReference>
<dbReference type="EMBL" id="PQVP01000001">
    <property type="protein sequence ID" value="POZ85868.1"/>
    <property type="molecule type" value="Genomic_DNA"/>
</dbReference>
<protein>
    <recommendedName>
        <fullName evidence="2">Activator of Hsp90 ATPase homologue 1/2-like C-terminal domain-containing protein</fullName>
    </recommendedName>
</protein>
<evidence type="ECO:0000259" key="2">
    <source>
        <dbReference type="Pfam" id="PF08327"/>
    </source>
</evidence>
<proteinExistence type="inferred from homology"/>
<comment type="similarity">
    <text evidence="1">Belongs to the AHA1 family.</text>
</comment>
<evidence type="ECO:0000256" key="1">
    <source>
        <dbReference type="ARBA" id="ARBA00006817"/>
    </source>
</evidence>
<name>A0A2S5E3H2_9BURK</name>
<comment type="caution">
    <text evidence="3">The sequence shown here is derived from an EMBL/GenBank/DDBJ whole genome shotgun (WGS) entry which is preliminary data.</text>
</comment>